<comment type="caution">
    <text evidence="2">The sequence shown here is derived from an EMBL/GenBank/DDBJ whole genome shotgun (WGS) entry which is preliminary data.</text>
</comment>
<reference evidence="2 3" key="1">
    <citation type="submission" date="2024-09" db="EMBL/GenBank/DDBJ databases">
        <authorList>
            <person name="Sun Q."/>
            <person name="Mori K."/>
        </authorList>
    </citation>
    <scope>NUCLEOTIDE SEQUENCE [LARGE SCALE GENOMIC DNA]</scope>
    <source>
        <strain evidence="2 3">JCM 13519</strain>
    </source>
</reference>
<dbReference type="Gene3D" id="3.90.550.10">
    <property type="entry name" value="Spore Coat Polysaccharide Biosynthesis Protein SpsA, Chain A"/>
    <property type="match status" value="1"/>
</dbReference>
<dbReference type="SUPFAM" id="SSF53448">
    <property type="entry name" value="Nucleotide-diphospho-sugar transferases"/>
    <property type="match status" value="1"/>
</dbReference>
<evidence type="ECO:0000313" key="3">
    <source>
        <dbReference type="Proteomes" id="UP001589536"/>
    </source>
</evidence>
<evidence type="ECO:0000259" key="1">
    <source>
        <dbReference type="Pfam" id="PF00535"/>
    </source>
</evidence>
<name>A0ABV5US86_9MICC</name>
<evidence type="ECO:0000313" key="2">
    <source>
        <dbReference type="EMBL" id="MFB9715068.1"/>
    </source>
</evidence>
<gene>
    <name evidence="2" type="ORF">ACFFPI_13170</name>
</gene>
<organism evidence="2 3">
    <name type="scientific">Arthrobacter methylotrophus</name>
    <dbReference type="NCBI Taxonomy" id="121291"/>
    <lineage>
        <taxon>Bacteria</taxon>
        <taxon>Bacillati</taxon>
        <taxon>Actinomycetota</taxon>
        <taxon>Actinomycetes</taxon>
        <taxon>Micrococcales</taxon>
        <taxon>Micrococcaceae</taxon>
        <taxon>Arthrobacter</taxon>
    </lineage>
</organism>
<dbReference type="InterPro" id="IPR050834">
    <property type="entry name" value="Glycosyltransf_2"/>
</dbReference>
<dbReference type="InterPro" id="IPR001173">
    <property type="entry name" value="Glyco_trans_2-like"/>
</dbReference>
<dbReference type="PANTHER" id="PTHR43685:SF2">
    <property type="entry name" value="GLYCOSYLTRANSFERASE 2-LIKE DOMAIN-CONTAINING PROTEIN"/>
    <property type="match status" value="1"/>
</dbReference>
<dbReference type="RefSeq" id="WP_345038779.1">
    <property type="nucleotide sequence ID" value="NZ_BAABED010000001.1"/>
</dbReference>
<dbReference type="Proteomes" id="UP001589536">
    <property type="component" value="Unassembled WGS sequence"/>
</dbReference>
<dbReference type="InterPro" id="IPR029044">
    <property type="entry name" value="Nucleotide-diphossugar_trans"/>
</dbReference>
<dbReference type="EMBL" id="JBHMBH010000027">
    <property type="protein sequence ID" value="MFB9715068.1"/>
    <property type="molecule type" value="Genomic_DNA"/>
</dbReference>
<keyword evidence="3" id="KW-1185">Reference proteome</keyword>
<dbReference type="Pfam" id="PF00535">
    <property type="entry name" value="Glycos_transf_2"/>
    <property type="match status" value="1"/>
</dbReference>
<proteinExistence type="predicted"/>
<dbReference type="PANTHER" id="PTHR43685">
    <property type="entry name" value="GLYCOSYLTRANSFERASE"/>
    <property type="match status" value="1"/>
</dbReference>
<accession>A0ABV5US86</accession>
<protein>
    <submittedName>
        <fullName evidence="2">Glycosyltransferase family 2 protein</fullName>
    </submittedName>
</protein>
<feature type="domain" description="Glycosyltransferase 2-like" evidence="1">
    <location>
        <begin position="5"/>
        <end position="131"/>
    </location>
</feature>
<sequence length="295" mass="33174">MALDIFIPYWGDPDFMRQAVDSVLGQDSDDWLLTVVDDAYPGDEVRRYLEEINDPRIRYIRKETNQGITENFRTCVSLATQDALVVMGCDDVLLPNFVDVALRAYRDFPNAWIIQPGVEVINETGESTRPIVDLVKQHVVKPHGSKSRMLSGEKLAVSLLHGDWLYWPSLVFRRDKIHDFDFRDGLHVIQDLGLIIDMVLAGAELLIEPEVCFAYRRHTGSASASKLLDGSRFAGERGYFELAAELCMIKGWRKASRAANLRLTSRAHAFLLLPAAAQHGSPAAVRSLLRHTLGK</sequence>